<dbReference type="EMBL" id="CAXLJM020000007">
    <property type="protein sequence ID" value="CAL8072201.1"/>
    <property type="molecule type" value="Genomic_DNA"/>
</dbReference>
<keyword evidence="2" id="KW-1133">Transmembrane helix</keyword>
<evidence type="ECO:0000256" key="1">
    <source>
        <dbReference type="SAM" id="Coils"/>
    </source>
</evidence>
<keyword evidence="4" id="KW-1185">Reference proteome</keyword>
<evidence type="ECO:0000256" key="2">
    <source>
        <dbReference type="SAM" id="Phobius"/>
    </source>
</evidence>
<comment type="caution">
    <text evidence="3">The sequence shown here is derived from an EMBL/GenBank/DDBJ whole genome shotgun (WGS) entry which is preliminary data.</text>
</comment>
<keyword evidence="2" id="KW-0812">Transmembrane</keyword>
<proteinExistence type="predicted"/>
<accession>A0ABP1PNP5</accession>
<dbReference type="Proteomes" id="UP001642540">
    <property type="component" value="Unassembled WGS sequence"/>
</dbReference>
<sequence length="593" mass="66549">MDTSSITVIVLLFLMDLAFFGHALFEYICDEKQLYKPYMHVYKARRGLRILDVGPGFHEIAEYMNAYVCINGPAYLYFSKNTELGEVYEAAQLKMYAHTCEMYNVKPREGSASVVEVQLHLRAVLLLGDPVDYRRVSIQEFTAPYFFRKDQLNPHVETDPEYVPIPAHYINATSLVIIGQSECTLTKGSKNTPIKVRPFIQPPDPSPSPPVAEKGWLCKIGFGALLEKASSPPGGPTASVEDRALALALINDEAIRVERCVANPAFDPDTSAADHDEAKQEIESIDTEIEQKKADLKTDFDTLVDAVITPLNEDKTKQITKKDDPATKPKEKRRLEKQIMKLEARIKLEEDKKKEYENALTELSTELAKCKTMLDEAKVDGTKGSTAKTDKEAVDTAKKEWEAAVDGNKPQSEIDTAKTAFEVAQKKSEESAREYQWELSNLNIAMLRLRHLAEKVKLLGNYVPSPSNPRTISKSAMKHVHLNPDGSMPIVINADKDDCVPLPVLEDECKNGKPPKEPTCNLFKATLGVEDPWEVNQPREDVWKKDILQLIGDIFSTACDKIAHVKKLVTLNNRIMGHYLTDEKIFNLKSGNN</sequence>
<protein>
    <submittedName>
        <fullName evidence="3">Uncharacterized protein</fullName>
    </submittedName>
</protein>
<gene>
    <name evidence="3" type="ORF">ODALV1_LOCUS2049</name>
</gene>
<organism evidence="3 4">
    <name type="scientific">Orchesella dallaii</name>
    <dbReference type="NCBI Taxonomy" id="48710"/>
    <lineage>
        <taxon>Eukaryota</taxon>
        <taxon>Metazoa</taxon>
        <taxon>Ecdysozoa</taxon>
        <taxon>Arthropoda</taxon>
        <taxon>Hexapoda</taxon>
        <taxon>Collembola</taxon>
        <taxon>Entomobryomorpha</taxon>
        <taxon>Entomobryoidea</taxon>
        <taxon>Orchesellidae</taxon>
        <taxon>Orchesellinae</taxon>
        <taxon>Orchesella</taxon>
    </lineage>
</organism>
<evidence type="ECO:0000313" key="4">
    <source>
        <dbReference type="Proteomes" id="UP001642540"/>
    </source>
</evidence>
<evidence type="ECO:0000313" key="3">
    <source>
        <dbReference type="EMBL" id="CAL8072201.1"/>
    </source>
</evidence>
<feature type="transmembrane region" description="Helical" evidence="2">
    <location>
        <begin position="6"/>
        <end position="29"/>
    </location>
</feature>
<keyword evidence="1" id="KW-0175">Coiled coil</keyword>
<feature type="coiled-coil region" evidence="1">
    <location>
        <begin position="332"/>
        <end position="380"/>
    </location>
</feature>
<name>A0ABP1PNP5_9HEXA</name>
<reference evidence="3 4" key="1">
    <citation type="submission" date="2024-08" db="EMBL/GenBank/DDBJ databases">
        <authorList>
            <person name="Cucini C."/>
            <person name="Frati F."/>
        </authorList>
    </citation>
    <scope>NUCLEOTIDE SEQUENCE [LARGE SCALE GENOMIC DNA]</scope>
</reference>
<keyword evidence="2" id="KW-0472">Membrane</keyword>